<dbReference type="PANTHER" id="PTHR36007">
    <property type="entry name" value="TRANSPORT PROTEIN-RELATED"/>
    <property type="match status" value="1"/>
</dbReference>
<dbReference type="STRING" id="1802385.A2856_03860"/>
<keyword evidence="1" id="KW-0472">Membrane</keyword>
<evidence type="ECO:0008006" key="4">
    <source>
        <dbReference type="Google" id="ProtNLM"/>
    </source>
</evidence>
<dbReference type="Pfam" id="PF06695">
    <property type="entry name" value="Sm_multidrug_ex"/>
    <property type="match status" value="1"/>
</dbReference>
<keyword evidence="1" id="KW-1133">Transmembrane helix</keyword>
<reference evidence="2 3" key="1">
    <citation type="journal article" date="2016" name="Nat. Commun.">
        <title>Thousands of microbial genomes shed light on interconnected biogeochemical processes in an aquifer system.</title>
        <authorList>
            <person name="Anantharaman K."/>
            <person name="Brown C.T."/>
            <person name="Hug L.A."/>
            <person name="Sharon I."/>
            <person name="Castelle C.J."/>
            <person name="Probst A.J."/>
            <person name="Thomas B.C."/>
            <person name="Singh A."/>
            <person name="Wilkins M.J."/>
            <person name="Karaoz U."/>
            <person name="Brodie E.L."/>
            <person name="Williams K.H."/>
            <person name="Hubbard S.S."/>
            <person name="Banfield J.F."/>
        </authorList>
    </citation>
    <scope>NUCLEOTIDE SEQUENCE [LARGE SCALE GENOMIC DNA]</scope>
</reference>
<dbReference type="AlphaFoldDB" id="A0A1F7TMH2"/>
<feature type="transmembrane region" description="Helical" evidence="1">
    <location>
        <begin position="125"/>
        <end position="151"/>
    </location>
</feature>
<organism evidence="2 3">
    <name type="scientific">Candidatus Uhrbacteria bacterium RIFCSPHIGHO2_01_FULL_63_20</name>
    <dbReference type="NCBI Taxonomy" id="1802385"/>
    <lineage>
        <taxon>Bacteria</taxon>
        <taxon>Candidatus Uhriibacteriota</taxon>
    </lineage>
</organism>
<feature type="transmembrane region" description="Helical" evidence="1">
    <location>
        <begin position="36"/>
        <end position="55"/>
    </location>
</feature>
<name>A0A1F7TMH2_9BACT</name>
<sequence>MPSWLQVMFIAALPVVELRGALPIALTVHGMPLPAAIALSVAGNMLPVPFILRFLPPFVAWTERHVKPFHRLMERYFRSLRLKHEEKYQRAGALALFAVGALPFPGAGAWTASVLAVLFSIRPTYAVPAILAGILWEAFVVWAITTGAIALF</sequence>
<gene>
    <name evidence="2" type="ORF">A2856_03860</name>
</gene>
<protein>
    <recommendedName>
        <fullName evidence="4">Ligand-binding protein SH3</fullName>
    </recommendedName>
</protein>
<evidence type="ECO:0000256" key="1">
    <source>
        <dbReference type="SAM" id="Phobius"/>
    </source>
</evidence>
<evidence type="ECO:0000313" key="3">
    <source>
        <dbReference type="Proteomes" id="UP000177885"/>
    </source>
</evidence>
<dbReference type="PANTHER" id="PTHR36007:SF2">
    <property type="entry name" value="TRANSPORT PROTEIN-RELATED"/>
    <property type="match status" value="1"/>
</dbReference>
<feature type="transmembrane region" description="Helical" evidence="1">
    <location>
        <begin position="91"/>
        <end position="119"/>
    </location>
</feature>
<comment type="caution">
    <text evidence="2">The sequence shown here is derived from an EMBL/GenBank/DDBJ whole genome shotgun (WGS) entry which is preliminary data.</text>
</comment>
<accession>A0A1F7TMH2</accession>
<evidence type="ECO:0000313" key="2">
    <source>
        <dbReference type="EMBL" id="OGL67169.1"/>
    </source>
</evidence>
<dbReference type="Proteomes" id="UP000177885">
    <property type="component" value="Unassembled WGS sequence"/>
</dbReference>
<proteinExistence type="predicted"/>
<keyword evidence="1" id="KW-0812">Transmembrane</keyword>
<dbReference type="InterPro" id="IPR009577">
    <property type="entry name" value="Sm_multidrug_ex"/>
</dbReference>
<dbReference type="EMBL" id="MGDT01000003">
    <property type="protein sequence ID" value="OGL67169.1"/>
    <property type="molecule type" value="Genomic_DNA"/>
</dbReference>